<dbReference type="EMBL" id="VNHO01000035">
    <property type="protein sequence ID" value="TYP48726.1"/>
    <property type="molecule type" value="Genomic_DNA"/>
</dbReference>
<comment type="caution">
    <text evidence="2">The sequence shown here is derived from an EMBL/GenBank/DDBJ whole genome shotgun (WGS) entry which is preliminary data.</text>
</comment>
<dbReference type="PROSITE" id="PS51464">
    <property type="entry name" value="SIS"/>
    <property type="match status" value="1"/>
</dbReference>
<dbReference type="PANTHER" id="PTHR30390">
    <property type="entry name" value="SEDOHEPTULOSE 7-PHOSPHATE ISOMERASE / DNAA INITIATOR-ASSOCIATING FACTOR FOR REPLICATION INITIATION"/>
    <property type="match status" value="1"/>
</dbReference>
<dbReference type="AlphaFoldDB" id="A0A5S5AID7"/>
<dbReference type="GO" id="GO:0097367">
    <property type="term" value="F:carbohydrate derivative binding"/>
    <property type="evidence" value="ECO:0007669"/>
    <property type="project" value="InterPro"/>
</dbReference>
<dbReference type="Proteomes" id="UP000322294">
    <property type="component" value="Unassembled WGS sequence"/>
</dbReference>
<gene>
    <name evidence="2" type="ORF">LZ11_02252</name>
</gene>
<organism evidence="2 3">
    <name type="scientific">Thermosediminibacter litoriperuensis</name>
    <dbReference type="NCBI Taxonomy" id="291989"/>
    <lineage>
        <taxon>Bacteria</taxon>
        <taxon>Bacillati</taxon>
        <taxon>Bacillota</taxon>
        <taxon>Clostridia</taxon>
        <taxon>Thermosediminibacterales</taxon>
        <taxon>Thermosediminibacteraceae</taxon>
        <taxon>Thermosediminibacter</taxon>
    </lineage>
</organism>
<dbReference type="Pfam" id="PF13580">
    <property type="entry name" value="SIS_2"/>
    <property type="match status" value="2"/>
</dbReference>
<dbReference type="CDD" id="cd05006">
    <property type="entry name" value="SIS_GmhA"/>
    <property type="match status" value="1"/>
</dbReference>
<dbReference type="InterPro" id="IPR050099">
    <property type="entry name" value="SIS_GmhA/DiaA_subfam"/>
</dbReference>
<dbReference type="Gene3D" id="3.40.50.10490">
    <property type="entry name" value="Glucose-6-phosphate isomerase like protein, domain 1"/>
    <property type="match status" value="1"/>
</dbReference>
<dbReference type="GO" id="GO:0016853">
    <property type="term" value="F:isomerase activity"/>
    <property type="evidence" value="ECO:0007669"/>
    <property type="project" value="UniProtKB-KW"/>
</dbReference>
<sequence length="215" mass="23002">MGKLQEDLVEELAGRYPELDFLKESIKAAAKAIIRCYENGGKILVCGNGGSAADSEHIVGELMKGFIKKRPLKEDLRQNLINTGGALGGILAEKLQTALPAISLVSQPALSTAFANDVDPELVFAQQVLGYGKKGDVLIALSTSGNSKNVINAIYTAKALGMVTIGLTGKGGGRMKSVCDILLDVPAEQTHRVQELHLPIYHTLCMLVEGYFFDD</sequence>
<keyword evidence="2" id="KW-0413">Isomerase</keyword>
<dbReference type="InterPro" id="IPR001347">
    <property type="entry name" value="SIS_dom"/>
</dbReference>
<evidence type="ECO:0000313" key="3">
    <source>
        <dbReference type="Proteomes" id="UP000322294"/>
    </source>
</evidence>
<dbReference type="OrthoDB" id="9781311at2"/>
<feature type="domain" description="SIS" evidence="1">
    <location>
        <begin position="33"/>
        <end position="215"/>
    </location>
</feature>
<reference evidence="2 3" key="1">
    <citation type="submission" date="2019-07" db="EMBL/GenBank/DDBJ databases">
        <title>Genomic Encyclopedia of Type Strains, Phase I: the one thousand microbial genomes (KMG-I) project.</title>
        <authorList>
            <person name="Kyrpides N."/>
        </authorList>
    </citation>
    <scope>NUCLEOTIDE SEQUENCE [LARGE SCALE GENOMIC DNA]</scope>
    <source>
        <strain evidence="2 3">DSM 16647</strain>
    </source>
</reference>
<keyword evidence="3" id="KW-1185">Reference proteome</keyword>
<dbReference type="SUPFAM" id="SSF53697">
    <property type="entry name" value="SIS domain"/>
    <property type="match status" value="1"/>
</dbReference>
<evidence type="ECO:0000259" key="1">
    <source>
        <dbReference type="PROSITE" id="PS51464"/>
    </source>
</evidence>
<evidence type="ECO:0000313" key="2">
    <source>
        <dbReference type="EMBL" id="TYP48726.1"/>
    </source>
</evidence>
<dbReference type="InterPro" id="IPR046348">
    <property type="entry name" value="SIS_dom_sf"/>
</dbReference>
<accession>A0A5S5AID7</accession>
<name>A0A5S5AID7_9FIRM</name>
<dbReference type="InterPro" id="IPR035461">
    <property type="entry name" value="GmhA/DiaA"/>
</dbReference>
<dbReference type="GO" id="GO:1901135">
    <property type="term" value="P:carbohydrate derivative metabolic process"/>
    <property type="evidence" value="ECO:0007669"/>
    <property type="project" value="InterPro"/>
</dbReference>
<protein>
    <submittedName>
        <fullName evidence="2">D-sedoheptulose 7-phosphate isomerase</fullName>
    </submittedName>
</protein>
<proteinExistence type="predicted"/>
<dbReference type="RefSeq" id="WP_148867920.1">
    <property type="nucleotide sequence ID" value="NZ_VNHO01000035.1"/>
</dbReference>